<evidence type="ECO:0008006" key="3">
    <source>
        <dbReference type="Google" id="ProtNLM"/>
    </source>
</evidence>
<dbReference type="GO" id="GO:0009143">
    <property type="term" value="P:nucleoside triphosphate catabolic process"/>
    <property type="evidence" value="ECO:0007669"/>
    <property type="project" value="InterPro"/>
</dbReference>
<dbReference type="EMBL" id="LRPU01000103">
    <property type="protein sequence ID" value="KXA10378.1"/>
    <property type="molecule type" value="Genomic_DNA"/>
</dbReference>
<proteinExistence type="predicted"/>
<dbReference type="GO" id="GO:0047429">
    <property type="term" value="F:nucleoside triphosphate diphosphatase activity"/>
    <property type="evidence" value="ECO:0007669"/>
    <property type="project" value="InterPro"/>
</dbReference>
<dbReference type="InterPro" id="IPR025984">
    <property type="entry name" value="DCTPP"/>
</dbReference>
<reference evidence="1 2" key="1">
    <citation type="submission" date="2016-01" db="EMBL/GenBank/DDBJ databases">
        <authorList>
            <person name="Oliw E.H."/>
        </authorList>
    </citation>
    <scope>NUCLEOTIDE SEQUENCE [LARGE SCALE GENOMIC DNA]</scope>
    <source>
        <strain evidence="1 2">MJR7757A</strain>
    </source>
</reference>
<protein>
    <recommendedName>
        <fullName evidence="3">MazG-like family</fullName>
    </recommendedName>
</protein>
<comment type="caution">
    <text evidence="1">The sequence shown here is derived from an EMBL/GenBank/DDBJ whole genome shotgun (WGS) entry which is preliminary data.</text>
</comment>
<dbReference type="Pfam" id="PF12643">
    <property type="entry name" value="MazG-like"/>
    <property type="match status" value="1"/>
</dbReference>
<evidence type="ECO:0000313" key="2">
    <source>
        <dbReference type="Proteomes" id="UP000070646"/>
    </source>
</evidence>
<gene>
    <name evidence="1" type="ORF">HMPREF3222_02096</name>
</gene>
<accession>A0A133N258</accession>
<organism evidence="1 2">
    <name type="scientific">Clostridium perfringens</name>
    <dbReference type="NCBI Taxonomy" id="1502"/>
    <lineage>
        <taxon>Bacteria</taxon>
        <taxon>Bacillati</taxon>
        <taxon>Bacillota</taxon>
        <taxon>Clostridia</taxon>
        <taxon>Eubacteriales</taxon>
        <taxon>Clostridiaceae</taxon>
        <taxon>Clostridium</taxon>
    </lineage>
</organism>
<dbReference type="Proteomes" id="UP000070646">
    <property type="component" value="Unassembled WGS sequence"/>
</dbReference>
<evidence type="ECO:0000313" key="1">
    <source>
        <dbReference type="EMBL" id="KXA10378.1"/>
    </source>
</evidence>
<dbReference type="PATRIC" id="fig|1502.174.peg.2110"/>
<dbReference type="AlphaFoldDB" id="A0A133N258"/>
<sequence length="127" mass="14411">MHKTKKINKIKVYNKGYNWEGNMKKDNFNIMGDIKIIEEIKAQIICILGELFTLLTKGSNVAKDAIVNCIASLIILLYILADKLGHSAIEVDETIKKSLKIGIVEEDNLEKQGGNLTKLFNHLKERR</sequence>
<name>A0A133N258_CLOPF</name>